<proteinExistence type="predicted"/>
<dbReference type="SUPFAM" id="SSF52172">
    <property type="entry name" value="CheY-like"/>
    <property type="match status" value="1"/>
</dbReference>
<dbReference type="PROSITE" id="PS50110">
    <property type="entry name" value="RESPONSE_REGULATORY"/>
    <property type="match status" value="1"/>
</dbReference>
<name>A0A841GMB0_9BACT</name>
<evidence type="ECO:0000259" key="4">
    <source>
        <dbReference type="PROSITE" id="PS50043"/>
    </source>
</evidence>
<evidence type="ECO:0000256" key="2">
    <source>
        <dbReference type="ARBA" id="ARBA00023125"/>
    </source>
</evidence>
<dbReference type="GO" id="GO:0003677">
    <property type="term" value="F:DNA binding"/>
    <property type="evidence" value="ECO:0007669"/>
    <property type="project" value="UniProtKB-KW"/>
</dbReference>
<dbReference type="SMART" id="SM00421">
    <property type="entry name" value="HTH_LUXR"/>
    <property type="match status" value="1"/>
</dbReference>
<dbReference type="Pfam" id="PF00196">
    <property type="entry name" value="GerE"/>
    <property type="match status" value="1"/>
</dbReference>
<dbReference type="InterPro" id="IPR016032">
    <property type="entry name" value="Sig_transdc_resp-reg_C-effctor"/>
</dbReference>
<keyword evidence="1 3" id="KW-0597">Phosphoprotein</keyword>
<dbReference type="InterPro" id="IPR000792">
    <property type="entry name" value="Tscrpt_reg_LuxR_C"/>
</dbReference>
<dbReference type="GO" id="GO:0006355">
    <property type="term" value="P:regulation of DNA-templated transcription"/>
    <property type="evidence" value="ECO:0007669"/>
    <property type="project" value="InterPro"/>
</dbReference>
<dbReference type="EMBL" id="JACHIA010000003">
    <property type="protein sequence ID" value="MBB6069921.1"/>
    <property type="molecule type" value="Genomic_DNA"/>
</dbReference>
<organism evidence="6 7">
    <name type="scientific">Longimicrobium terrae</name>
    <dbReference type="NCBI Taxonomy" id="1639882"/>
    <lineage>
        <taxon>Bacteria</taxon>
        <taxon>Pseudomonadati</taxon>
        <taxon>Gemmatimonadota</taxon>
        <taxon>Longimicrobiia</taxon>
        <taxon>Longimicrobiales</taxon>
        <taxon>Longimicrobiaceae</taxon>
        <taxon>Longimicrobium</taxon>
    </lineage>
</organism>
<accession>A0A841GMB0</accession>
<protein>
    <submittedName>
        <fullName evidence="6">Two-component system response regulator NreC</fullName>
    </submittedName>
</protein>
<dbReference type="Pfam" id="PF00072">
    <property type="entry name" value="Response_reg"/>
    <property type="match status" value="1"/>
</dbReference>
<dbReference type="InterPro" id="IPR001789">
    <property type="entry name" value="Sig_transdc_resp-reg_receiver"/>
</dbReference>
<dbReference type="SMART" id="SM00448">
    <property type="entry name" value="REC"/>
    <property type="match status" value="1"/>
</dbReference>
<dbReference type="SUPFAM" id="SSF46894">
    <property type="entry name" value="C-terminal effector domain of the bipartite response regulators"/>
    <property type="match status" value="1"/>
</dbReference>
<dbReference type="RefSeq" id="WP_170039485.1">
    <property type="nucleotide sequence ID" value="NZ_JABDTL010000002.1"/>
</dbReference>
<feature type="domain" description="Response regulatory" evidence="5">
    <location>
        <begin position="14"/>
        <end position="130"/>
    </location>
</feature>
<dbReference type="GO" id="GO:0000160">
    <property type="term" value="P:phosphorelay signal transduction system"/>
    <property type="evidence" value="ECO:0007669"/>
    <property type="project" value="InterPro"/>
</dbReference>
<evidence type="ECO:0000256" key="3">
    <source>
        <dbReference type="PROSITE-ProRule" id="PRU00169"/>
    </source>
</evidence>
<evidence type="ECO:0000256" key="1">
    <source>
        <dbReference type="ARBA" id="ARBA00022553"/>
    </source>
</evidence>
<dbReference type="Gene3D" id="3.40.50.2300">
    <property type="match status" value="1"/>
</dbReference>
<evidence type="ECO:0000259" key="5">
    <source>
        <dbReference type="PROSITE" id="PS50110"/>
    </source>
</evidence>
<dbReference type="PROSITE" id="PS50043">
    <property type="entry name" value="HTH_LUXR_2"/>
    <property type="match status" value="1"/>
</dbReference>
<dbReference type="InterPro" id="IPR058245">
    <property type="entry name" value="NreC/VraR/RcsB-like_REC"/>
</dbReference>
<dbReference type="PANTHER" id="PTHR43214:SF43">
    <property type="entry name" value="TWO-COMPONENT RESPONSE REGULATOR"/>
    <property type="match status" value="1"/>
</dbReference>
<dbReference type="AlphaFoldDB" id="A0A841GMB0"/>
<feature type="domain" description="HTH luxR-type" evidence="4">
    <location>
        <begin position="157"/>
        <end position="222"/>
    </location>
</feature>
<dbReference type="Proteomes" id="UP000582837">
    <property type="component" value="Unassembled WGS sequence"/>
</dbReference>
<dbReference type="PANTHER" id="PTHR43214">
    <property type="entry name" value="TWO-COMPONENT RESPONSE REGULATOR"/>
    <property type="match status" value="1"/>
</dbReference>
<comment type="caution">
    <text evidence="6">The sequence shown here is derived from an EMBL/GenBank/DDBJ whole genome shotgun (WGS) entry which is preliminary data.</text>
</comment>
<dbReference type="PRINTS" id="PR00038">
    <property type="entry name" value="HTHLUXR"/>
</dbReference>
<dbReference type="InterPro" id="IPR011006">
    <property type="entry name" value="CheY-like_superfamily"/>
</dbReference>
<dbReference type="InterPro" id="IPR039420">
    <property type="entry name" value="WalR-like"/>
</dbReference>
<sequence length="233" mass="24990">MSGTPGAPRTGPIRVLLADDHSVLRLGLRALLSAAPDIEVVGEASDGAEALEQVERLHPDVVIMDVTMTGMDGVTATRELTRRNSSAAVLALTMHDEEAYLVPLLKAGALGYVVKSAASATLLAAVRTVAEGRRFVRPEAAPVLAEELVRSSSADETRQRYDSLSERERTVFLLIAQGYSTSQAGERLFISAKTADTYRRRINAKLGTTERADYVRLALELGLLNSRAEGDAG</sequence>
<gene>
    <name evidence="6" type="ORF">HNQ61_001538</name>
</gene>
<evidence type="ECO:0000313" key="6">
    <source>
        <dbReference type="EMBL" id="MBB6069921.1"/>
    </source>
</evidence>
<keyword evidence="7" id="KW-1185">Reference proteome</keyword>
<dbReference type="CDD" id="cd06170">
    <property type="entry name" value="LuxR_C_like"/>
    <property type="match status" value="1"/>
</dbReference>
<evidence type="ECO:0000313" key="7">
    <source>
        <dbReference type="Proteomes" id="UP000582837"/>
    </source>
</evidence>
<keyword evidence="2" id="KW-0238">DNA-binding</keyword>
<feature type="modified residue" description="4-aspartylphosphate" evidence="3">
    <location>
        <position position="65"/>
    </location>
</feature>
<reference evidence="6 7" key="1">
    <citation type="submission" date="2020-08" db="EMBL/GenBank/DDBJ databases">
        <title>Genomic Encyclopedia of Type Strains, Phase IV (KMG-IV): sequencing the most valuable type-strain genomes for metagenomic binning, comparative biology and taxonomic classification.</title>
        <authorList>
            <person name="Goeker M."/>
        </authorList>
    </citation>
    <scope>NUCLEOTIDE SEQUENCE [LARGE SCALE GENOMIC DNA]</scope>
    <source>
        <strain evidence="6 7">DSM 29007</strain>
    </source>
</reference>
<dbReference type="CDD" id="cd17535">
    <property type="entry name" value="REC_NarL-like"/>
    <property type="match status" value="1"/>
</dbReference>